<dbReference type="Proteomes" id="UP000254920">
    <property type="component" value="Unassembled WGS sequence"/>
</dbReference>
<reference evidence="1 2" key="1">
    <citation type="submission" date="2018-06" db="EMBL/GenBank/DDBJ databases">
        <authorList>
            <consortium name="Pathogen Informatics"/>
            <person name="Doyle S."/>
        </authorList>
    </citation>
    <scope>NUCLEOTIDE SEQUENCE [LARGE SCALE GENOMIC DNA]</scope>
    <source>
        <strain evidence="1 2">NCTC12475</strain>
    </source>
</reference>
<name>A0A381DLI3_9BACT</name>
<evidence type="ECO:0000313" key="1">
    <source>
        <dbReference type="EMBL" id="SUX11539.1"/>
    </source>
</evidence>
<dbReference type="SUPFAM" id="SSF101386">
    <property type="entry name" value="all-alpha NTP pyrophosphatases"/>
    <property type="match status" value="1"/>
</dbReference>
<sequence>MLKTMLDMQQRLNDQTCGEGWESGYTKDGKLISWKRCIYMECAELINSFSWKHWKNISQSADMQNARIEVVDIWHFIMSLMLEYYTSNSIGDKDILSEHISSVSGFSKFCNGSYIGGSHSDYEIVNDIESLIHKCSGFSYKLEDILTNYFRIALSCGVNLNVLFKLYIGKNVLNRFRQEHGYKDGKYKKYWNGKEDNEIMNAILDSGIIEEDEIYNVLEKEYQKS</sequence>
<accession>A0A381DLI3</accession>
<dbReference type="Pfam" id="PF08761">
    <property type="entry name" value="dUTPase_2"/>
    <property type="match status" value="1"/>
</dbReference>
<proteinExistence type="predicted"/>
<dbReference type="Gene3D" id="1.10.4010.10">
    <property type="entry name" value="Type II deoxyuridine triphosphatase"/>
    <property type="match status" value="1"/>
</dbReference>
<dbReference type="InterPro" id="IPR014871">
    <property type="entry name" value="dUTPase/dCTP_pyrophosphatase"/>
</dbReference>
<protein>
    <submittedName>
        <fullName evidence="1">Deoxyuridine triphosphatase domain-containing protein</fullName>
    </submittedName>
</protein>
<dbReference type="AlphaFoldDB" id="A0A381DLI3"/>
<evidence type="ECO:0000313" key="2">
    <source>
        <dbReference type="Proteomes" id="UP000254920"/>
    </source>
</evidence>
<organism evidence="1 2">
    <name type="scientific">Campylobacter sputorum subsp. sputorum</name>
    <dbReference type="NCBI Taxonomy" id="32024"/>
    <lineage>
        <taxon>Bacteria</taxon>
        <taxon>Pseudomonadati</taxon>
        <taxon>Campylobacterota</taxon>
        <taxon>Epsilonproteobacteria</taxon>
        <taxon>Campylobacterales</taxon>
        <taxon>Campylobacteraceae</taxon>
        <taxon>Campylobacter</taxon>
    </lineage>
</organism>
<keyword evidence="2" id="KW-1185">Reference proteome</keyword>
<dbReference type="CDD" id="cd11527">
    <property type="entry name" value="NTP-PPase_dUTPase"/>
    <property type="match status" value="1"/>
</dbReference>
<gene>
    <name evidence="1" type="ORF">NCTC12475_01768</name>
</gene>
<dbReference type="STRING" id="32024.GCA_000788295_00506"/>
<dbReference type="EMBL" id="UFVD01000001">
    <property type="protein sequence ID" value="SUX11539.1"/>
    <property type="molecule type" value="Genomic_DNA"/>
</dbReference>